<evidence type="ECO:0000313" key="2">
    <source>
        <dbReference type="Proteomes" id="UP000887116"/>
    </source>
</evidence>
<sequence length="75" mass="8576">MDVPKVNVCLGMHTNGITSPFFFVEKTITGHVYPDTLGKFTTSQIPPGFLFRQEGTHPRYQGDVTAYLNRIFQRR</sequence>
<reference evidence="1" key="1">
    <citation type="submission" date="2020-07" db="EMBL/GenBank/DDBJ databases">
        <title>Multicomponent nature underlies the extraordinary mechanical properties of spider dragline silk.</title>
        <authorList>
            <person name="Kono N."/>
            <person name="Nakamura H."/>
            <person name="Mori M."/>
            <person name="Yoshida Y."/>
            <person name="Ohtoshi R."/>
            <person name="Malay A.D."/>
            <person name="Moran D.A.P."/>
            <person name="Tomita M."/>
            <person name="Numata K."/>
            <person name="Arakawa K."/>
        </authorList>
    </citation>
    <scope>NUCLEOTIDE SEQUENCE</scope>
</reference>
<organism evidence="1 2">
    <name type="scientific">Trichonephila clavata</name>
    <name type="common">Joro spider</name>
    <name type="synonym">Nephila clavata</name>
    <dbReference type="NCBI Taxonomy" id="2740835"/>
    <lineage>
        <taxon>Eukaryota</taxon>
        <taxon>Metazoa</taxon>
        <taxon>Ecdysozoa</taxon>
        <taxon>Arthropoda</taxon>
        <taxon>Chelicerata</taxon>
        <taxon>Arachnida</taxon>
        <taxon>Araneae</taxon>
        <taxon>Araneomorphae</taxon>
        <taxon>Entelegynae</taxon>
        <taxon>Araneoidea</taxon>
        <taxon>Nephilidae</taxon>
        <taxon>Trichonephila</taxon>
    </lineage>
</organism>
<dbReference type="OrthoDB" id="10024802at2759"/>
<comment type="caution">
    <text evidence="1">The sequence shown here is derived from an EMBL/GenBank/DDBJ whole genome shotgun (WGS) entry which is preliminary data.</text>
</comment>
<evidence type="ECO:0000313" key="1">
    <source>
        <dbReference type="EMBL" id="GFR11084.1"/>
    </source>
</evidence>
<protein>
    <submittedName>
        <fullName evidence="1">Uncharacterized protein</fullName>
    </submittedName>
</protein>
<dbReference type="EMBL" id="BMAO01036503">
    <property type="protein sequence ID" value="GFR11084.1"/>
    <property type="molecule type" value="Genomic_DNA"/>
</dbReference>
<proteinExistence type="predicted"/>
<accession>A0A8X6GVQ9</accession>
<dbReference type="AlphaFoldDB" id="A0A8X6GVQ9"/>
<keyword evidence="2" id="KW-1185">Reference proteome</keyword>
<name>A0A8X6GVQ9_TRICU</name>
<dbReference type="Proteomes" id="UP000887116">
    <property type="component" value="Unassembled WGS sequence"/>
</dbReference>
<gene>
    <name evidence="1" type="ORF">TNCT_243401</name>
</gene>